<evidence type="ECO:0000256" key="10">
    <source>
        <dbReference type="ARBA" id="ARBA00022989"/>
    </source>
</evidence>
<evidence type="ECO:0000256" key="9">
    <source>
        <dbReference type="ARBA" id="ARBA00022982"/>
    </source>
</evidence>
<evidence type="ECO:0000256" key="11">
    <source>
        <dbReference type="ARBA" id="ARBA00023027"/>
    </source>
</evidence>
<keyword evidence="7 16" id="KW-0812">Transmembrane</keyword>
<evidence type="ECO:0000256" key="15">
    <source>
        <dbReference type="ARBA" id="ARBA00049551"/>
    </source>
</evidence>
<organism evidence="17">
    <name type="scientific">Kaestneriella sp. KaspPE</name>
    <dbReference type="NCBI Taxonomy" id="2597008"/>
    <lineage>
        <taxon>Eukaryota</taxon>
        <taxon>Metazoa</taxon>
        <taxon>Ecdysozoa</taxon>
        <taxon>Arthropoda</taxon>
        <taxon>Hexapoda</taxon>
        <taxon>Insecta</taxon>
        <taxon>Pterygota</taxon>
        <taxon>Neoptera</taxon>
        <taxon>Paraneoptera</taxon>
        <taxon>Psocodea</taxon>
        <taxon>Psocomorpha</taxon>
        <taxon>Homilopsocidea</taxon>
        <taxon>Peripsocoidea</taxon>
        <taxon>Peripsocidae</taxon>
        <taxon>Kaestneriella</taxon>
    </lineage>
</organism>
<evidence type="ECO:0000256" key="4">
    <source>
        <dbReference type="ARBA" id="ARBA00021095"/>
    </source>
</evidence>
<evidence type="ECO:0000256" key="7">
    <source>
        <dbReference type="ARBA" id="ARBA00022692"/>
    </source>
</evidence>
<evidence type="ECO:0000256" key="1">
    <source>
        <dbReference type="ARBA" id="ARBA00004225"/>
    </source>
</evidence>
<feature type="transmembrane region" description="Helical" evidence="16">
    <location>
        <begin position="20"/>
        <end position="42"/>
    </location>
</feature>
<feature type="transmembrane region" description="Helical" evidence="16">
    <location>
        <begin position="139"/>
        <end position="159"/>
    </location>
</feature>
<keyword evidence="5" id="KW-0813">Transport</keyword>
<evidence type="ECO:0000256" key="6">
    <source>
        <dbReference type="ARBA" id="ARBA00022660"/>
    </source>
</evidence>
<dbReference type="PANTHER" id="PTHR11435:SF1">
    <property type="entry name" value="NADH-UBIQUINONE OXIDOREDUCTASE CHAIN 6"/>
    <property type="match status" value="1"/>
</dbReference>
<protein>
    <recommendedName>
        <fullName evidence="4">NADH-ubiquinone oxidoreductase chain 6</fullName>
        <ecNumber evidence="3">7.1.1.2</ecNumber>
    </recommendedName>
    <alternativeName>
        <fullName evidence="14">NADH dehydrogenase subunit 6</fullName>
    </alternativeName>
</protein>
<feature type="transmembrane region" description="Helical" evidence="16">
    <location>
        <begin position="48"/>
        <end position="72"/>
    </location>
</feature>
<dbReference type="GO" id="GO:0008137">
    <property type="term" value="F:NADH dehydrogenase (ubiquinone) activity"/>
    <property type="evidence" value="ECO:0007669"/>
    <property type="project" value="UniProtKB-EC"/>
</dbReference>
<keyword evidence="6" id="KW-0679">Respiratory chain</keyword>
<keyword evidence="9" id="KW-0249">Electron transport</keyword>
<keyword evidence="10 16" id="KW-1133">Transmembrane helix</keyword>
<keyword evidence="13 16" id="KW-0472">Membrane</keyword>
<gene>
    <name evidence="17" type="primary">ND6</name>
</gene>
<sequence length="171" mass="20117">MMVINLMLNLILAMLFLKSINPLSMGMILIFQTLFVALLLGSMTKTFWIMYLLMLTFIGGMLVLFIYVTSIFPNEKFLFDQKSSFLLMLTLLMIFMLTNIYFTMFKFNMSFIDQTFNLPVMNKTILYTTKMFYSSTSPILIFLVLYLFFCMIVVIKITYLSKGPLRKMHYV</sequence>
<geneLocation type="mitochondrion" evidence="17"/>
<evidence type="ECO:0000256" key="5">
    <source>
        <dbReference type="ARBA" id="ARBA00022448"/>
    </source>
</evidence>
<name>A0A8K1ZFQ7_9NEOP</name>
<dbReference type="PANTHER" id="PTHR11435">
    <property type="entry name" value="NADH UBIQUINONE OXIDOREDUCTASE SUBUNIT ND6"/>
    <property type="match status" value="1"/>
</dbReference>
<evidence type="ECO:0000256" key="2">
    <source>
        <dbReference type="ARBA" id="ARBA00005698"/>
    </source>
</evidence>
<evidence type="ECO:0000256" key="16">
    <source>
        <dbReference type="SAM" id="Phobius"/>
    </source>
</evidence>
<evidence type="ECO:0000256" key="8">
    <source>
        <dbReference type="ARBA" id="ARBA00022967"/>
    </source>
</evidence>
<reference evidence="17" key="1">
    <citation type="submission" date="2021-05" db="EMBL/GenBank/DDBJ databases">
        <title>Mitochondrial genomes within bark lice (Insecta: Psocodea: Psocomorpha) reveal novel gene rearrangements containing phylogenetic signal.</title>
        <authorList>
            <person name="Saenz Manchola O.F."/>
            <person name="Virrueta Herrera S."/>
            <person name="D'alessio L.M."/>
            <person name="Yoshizawa K."/>
            <person name="Garcia Aldrete A.N."/>
            <person name="Johnson K.P."/>
        </authorList>
    </citation>
    <scope>NUCLEOTIDE SEQUENCE</scope>
</reference>
<comment type="catalytic activity">
    <reaction evidence="15">
        <text>a ubiquinone + NADH + 5 H(+)(in) = a ubiquinol + NAD(+) + 4 H(+)(out)</text>
        <dbReference type="Rhea" id="RHEA:29091"/>
        <dbReference type="Rhea" id="RHEA-COMP:9565"/>
        <dbReference type="Rhea" id="RHEA-COMP:9566"/>
        <dbReference type="ChEBI" id="CHEBI:15378"/>
        <dbReference type="ChEBI" id="CHEBI:16389"/>
        <dbReference type="ChEBI" id="CHEBI:17976"/>
        <dbReference type="ChEBI" id="CHEBI:57540"/>
        <dbReference type="ChEBI" id="CHEBI:57945"/>
        <dbReference type="EC" id="7.1.1.2"/>
    </reaction>
</comment>
<accession>A0A8K1ZFQ7</accession>
<evidence type="ECO:0000256" key="13">
    <source>
        <dbReference type="ARBA" id="ARBA00023136"/>
    </source>
</evidence>
<dbReference type="GO" id="GO:0031966">
    <property type="term" value="C:mitochondrial membrane"/>
    <property type="evidence" value="ECO:0007669"/>
    <property type="project" value="UniProtKB-SubCell"/>
</dbReference>
<evidence type="ECO:0000256" key="12">
    <source>
        <dbReference type="ARBA" id="ARBA00023128"/>
    </source>
</evidence>
<keyword evidence="8" id="KW-1278">Translocase</keyword>
<evidence type="ECO:0000256" key="14">
    <source>
        <dbReference type="ARBA" id="ARBA00031019"/>
    </source>
</evidence>
<comment type="similarity">
    <text evidence="2">Belongs to the complex I subunit 6 family.</text>
</comment>
<dbReference type="EC" id="7.1.1.2" evidence="3"/>
<dbReference type="AlphaFoldDB" id="A0A8K1ZFQ7"/>
<keyword evidence="11" id="KW-0520">NAD</keyword>
<evidence type="ECO:0000313" key="17">
    <source>
        <dbReference type="EMBL" id="UGS80357.1"/>
    </source>
</evidence>
<evidence type="ECO:0000256" key="3">
    <source>
        <dbReference type="ARBA" id="ARBA00012944"/>
    </source>
</evidence>
<keyword evidence="12 17" id="KW-0496">Mitochondrion</keyword>
<comment type="subcellular location">
    <subcellularLocation>
        <location evidence="1">Mitochondrion membrane</location>
        <topology evidence="1">Multi-pass membrane protein</topology>
    </subcellularLocation>
</comment>
<proteinExistence type="inferred from homology"/>
<feature type="transmembrane region" description="Helical" evidence="16">
    <location>
        <begin position="84"/>
        <end position="102"/>
    </location>
</feature>
<dbReference type="EMBL" id="MZ274196">
    <property type="protein sequence ID" value="UGS80357.1"/>
    <property type="molecule type" value="Genomic_DNA"/>
</dbReference>
<dbReference type="InterPro" id="IPR050269">
    <property type="entry name" value="ComplexI_Subunit6"/>
</dbReference>